<feature type="domain" description="Globin" evidence="3">
    <location>
        <begin position="2"/>
        <end position="52"/>
    </location>
</feature>
<dbReference type="GO" id="GO:0019825">
    <property type="term" value="F:oxygen binding"/>
    <property type="evidence" value="ECO:0007669"/>
    <property type="project" value="InterPro"/>
</dbReference>
<dbReference type="Gene3D" id="1.10.490.10">
    <property type="entry name" value="Globins"/>
    <property type="match status" value="1"/>
</dbReference>
<accession>A0A0C2CUD1</accession>
<protein>
    <recommendedName>
        <fullName evidence="3">Globin domain-containing protein</fullName>
    </recommendedName>
</protein>
<evidence type="ECO:0000313" key="5">
    <source>
        <dbReference type="Proteomes" id="UP000054047"/>
    </source>
</evidence>
<dbReference type="EMBL" id="KN741282">
    <property type="protein sequence ID" value="KIH53407.1"/>
    <property type="molecule type" value="Genomic_DNA"/>
</dbReference>
<name>A0A0C2CUD1_9BILA</name>
<keyword evidence="1" id="KW-0408">Iron</keyword>
<keyword evidence="2" id="KW-1133">Transmembrane helix</keyword>
<dbReference type="AlphaFoldDB" id="A0A0C2CUD1"/>
<gene>
    <name evidence="4" type="ORF">ANCDUO_16468</name>
</gene>
<comment type="similarity">
    <text evidence="1">Belongs to the globin family.</text>
</comment>
<dbReference type="OrthoDB" id="5825062at2759"/>
<dbReference type="InterPro" id="IPR012292">
    <property type="entry name" value="Globin/Proto"/>
</dbReference>
<keyword evidence="1" id="KW-0561">Oxygen transport</keyword>
<feature type="transmembrane region" description="Helical" evidence="2">
    <location>
        <begin position="52"/>
        <end position="72"/>
    </location>
</feature>
<reference evidence="4 5" key="1">
    <citation type="submission" date="2013-12" db="EMBL/GenBank/DDBJ databases">
        <title>Draft genome of the parsitic nematode Ancylostoma duodenale.</title>
        <authorList>
            <person name="Mitreva M."/>
        </authorList>
    </citation>
    <scope>NUCLEOTIDE SEQUENCE [LARGE SCALE GENOMIC DNA]</scope>
    <source>
        <strain evidence="4 5">Zhejiang</strain>
    </source>
</reference>
<keyword evidence="1" id="KW-0813">Transport</keyword>
<organism evidence="4 5">
    <name type="scientific">Ancylostoma duodenale</name>
    <dbReference type="NCBI Taxonomy" id="51022"/>
    <lineage>
        <taxon>Eukaryota</taxon>
        <taxon>Metazoa</taxon>
        <taxon>Ecdysozoa</taxon>
        <taxon>Nematoda</taxon>
        <taxon>Chromadorea</taxon>
        <taxon>Rhabditida</taxon>
        <taxon>Rhabditina</taxon>
        <taxon>Rhabditomorpha</taxon>
        <taxon>Strongyloidea</taxon>
        <taxon>Ancylostomatidae</taxon>
        <taxon>Ancylostomatinae</taxon>
        <taxon>Ancylostoma</taxon>
    </lineage>
</organism>
<proteinExistence type="inferred from homology"/>
<dbReference type="GO" id="GO:0005344">
    <property type="term" value="F:oxygen carrier activity"/>
    <property type="evidence" value="ECO:0007669"/>
    <property type="project" value="UniProtKB-KW"/>
</dbReference>
<keyword evidence="1" id="KW-0479">Metal-binding</keyword>
<keyword evidence="2" id="KW-0472">Membrane</keyword>
<keyword evidence="5" id="KW-1185">Reference proteome</keyword>
<evidence type="ECO:0000259" key="3">
    <source>
        <dbReference type="Pfam" id="PF00042"/>
    </source>
</evidence>
<dbReference type="Proteomes" id="UP000054047">
    <property type="component" value="Unassembled WGS sequence"/>
</dbReference>
<dbReference type="GO" id="GO:0020037">
    <property type="term" value="F:heme binding"/>
    <property type="evidence" value="ECO:0007669"/>
    <property type="project" value="InterPro"/>
</dbReference>
<evidence type="ECO:0000256" key="2">
    <source>
        <dbReference type="SAM" id="Phobius"/>
    </source>
</evidence>
<keyword evidence="1" id="KW-0349">Heme</keyword>
<feature type="non-terminal residue" evidence="4">
    <location>
        <position position="1"/>
    </location>
</feature>
<dbReference type="InterPro" id="IPR000971">
    <property type="entry name" value="Globin"/>
</dbReference>
<sequence>SLGRRHVVMQGRGFDPLYWETFAECMTQAAVEWEANRQRPTLGAWRTLVSNLLLLLFSFCLHHHAIIVLFLMHASL</sequence>
<keyword evidence="2" id="KW-0812">Transmembrane</keyword>
<dbReference type="Pfam" id="PF00042">
    <property type="entry name" value="Globin"/>
    <property type="match status" value="1"/>
</dbReference>
<evidence type="ECO:0000256" key="1">
    <source>
        <dbReference type="RuleBase" id="RU000356"/>
    </source>
</evidence>
<evidence type="ECO:0000313" key="4">
    <source>
        <dbReference type="EMBL" id="KIH53407.1"/>
    </source>
</evidence>